<dbReference type="EMBL" id="LNQE01000377">
    <property type="protein sequence ID" value="KUG26996.1"/>
    <property type="molecule type" value="Genomic_DNA"/>
</dbReference>
<accession>A0A0W8G1G4</accession>
<comment type="caution">
    <text evidence="1">The sequence shown here is derived from an EMBL/GenBank/DDBJ whole genome shotgun (WGS) entry which is preliminary data.</text>
</comment>
<organism evidence="1">
    <name type="scientific">hydrocarbon metagenome</name>
    <dbReference type="NCBI Taxonomy" id="938273"/>
    <lineage>
        <taxon>unclassified sequences</taxon>
        <taxon>metagenomes</taxon>
        <taxon>ecological metagenomes</taxon>
    </lineage>
</organism>
<sequence>MFAIPPKISSRFNEEEIFLIKDAATFQKIILVAYPHWEAYSSYLENDIWVRVTPTIDLRKQCIIVLESLGTDLEHNNTTERNRSAKKEPMEIIIPPNFINSIPEDLRKRVKEFNDSHWEMISAALILGKDFINLLKINPPLAYLIVNLEIINGTIRIYNERARLNRLIRTKQKEILSLAFLPSTGHMKKLFPKIDLKFLSRNRLLNICRFFYLQQDKSKIINKLLSHLKSINEQLIILLSYHHELIVLLSPKIIEELIVSEKFNEQVTTIENIRIRSAEVEVKFPVIDDLNHLDQIDAINKERVAFEKKAKEFPDPPYEGTKTIIPLRTEKEQISWSKAQRNCIRNLADRVMKKKSFFYRVVYEGEQATLELIRRNGKYDINQISGYGNKSVSSALSEHARNWLNENWELETAKNFPDKKNKT</sequence>
<reference evidence="1" key="1">
    <citation type="journal article" date="2015" name="Proc. Natl. Acad. Sci. U.S.A.">
        <title>Networks of energetic and metabolic interactions define dynamics in microbial communities.</title>
        <authorList>
            <person name="Embree M."/>
            <person name="Liu J.K."/>
            <person name="Al-Bassam M.M."/>
            <person name="Zengler K."/>
        </authorList>
    </citation>
    <scope>NUCLEOTIDE SEQUENCE</scope>
</reference>
<protein>
    <submittedName>
        <fullName evidence="1">Uncharacterized protein</fullName>
    </submittedName>
</protein>
<dbReference type="AlphaFoldDB" id="A0A0W8G1G4"/>
<gene>
    <name evidence="1" type="ORF">ASZ90_003152</name>
</gene>
<evidence type="ECO:0000313" key="1">
    <source>
        <dbReference type="EMBL" id="KUG26996.1"/>
    </source>
</evidence>
<name>A0A0W8G1G4_9ZZZZ</name>
<proteinExistence type="predicted"/>